<dbReference type="RefSeq" id="WP_136854508.1">
    <property type="nucleotide sequence ID" value="NZ_SWCI01000018.1"/>
</dbReference>
<reference evidence="2 3" key="1">
    <citation type="submission" date="2019-04" db="EMBL/GenBank/DDBJ databases">
        <authorList>
            <person name="Hwang J.C."/>
        </authorList>
    </citation>
    <scope>NUCLEOTIDE SEQUENCE [LARGE SCALE GENOMIC DNA]</scope>
    <source>
        <strain evidence="2 3">IMCC35001</strain>
    </source>
</reference>
<evidence type="ECO:0000313" key="3">
    <source>
        <dbReference type="Proteomes" id="UP000305674"/>
    </source>
</evidence>
<dbReference type="EMBL" id="SWCI01000018">
    <property type="protein sequence ID" value="TKB46775.1"/>
    <property type="molecule type" value="Genomic_DNA"/>
</dbReference>
<dbReference type="Proteomes" id="UP000305674">
    <property type="component" value="Unassembled WGS sequence"/>
</dbReference>
<accession>A0A4U1B803</accession>
<comment type="caution">
    <text evidence="2">The sequence shown here is derived from an EMBL/GenBank/DDBJ whole genome shotgun (WGS) entry which is preliminary data.</text>
</comment>
<proteinExistence type="predicted"/>
<organism evidence="2 3">
    <name type="scientific">Ferrimonas sediminicola</name>
    <dbReference type="NCBI Taxonomy" id="2569538"/>
    <lineage>
        <taxon>Bacteria</taxon>
        <taxon>Pseudomonadati</taxon>
        <taxon>Pseudomonadota</taxon>
        <taxon>Gammaproteobacteria</taxon>
        <taxon>Alteromonadales</taxon>
        <taxon>Ferrimonadaceae</taxon>
        <taxon>Ferrimonas</taxon>
    </lineage>
</organism>
<evidence type="ECO:0000256" key="1">
    <source>
        <dbReference type="SAM" id="Phobius"/>
    </source>
</evidence>
<dbReference type="OrthoDB" id="9882990at2"/>
<keyword evidence="1" id="KW-0812">Transmembrane</keyword>
<name>A0A4U1B803_9GAMM</name>
<sequence length="154" mass="17564">MKFIYESMVVVGSSLLAYGFNVPWTSYDEAETKRIDAIVQVEKSAFAYGEYARVVNSRIDLYNSCVKQGEQCNINKIAQEILSDEPNSRELAIHSHDLLMESQRIAHLAVHYEKMKEIWMVVGIFSCLMGAGLLFFGFSNIRRDKQLGKQRNSS</sequence>
<dbReference type="AlphaFoldDB" id="A0A4U1B803"/>
<keyword evidence="1" id="KW-1133">Transmembrane helix</keyword>
<keyword evidence="3" id="KW-1185">Reference proteome</keyword>
<feature type="transmembrane region" description="Helical" evidence="1">
    <location>
        <begin position="118"/>
        <end position="141"/>
    </location>
</feature>
<gene>
    <name evidence="2" type="ORF">FCL40_17110</name>
</gene>
<evidence type="ECO:0000313" key="2">
    <source>
        <dbReference type="EMBL" id="TKB46775.1"/>
    </source>
</evidence>
<keyword evidence="1" id="KW-0472">Membrane</keyword>
<protein>
    <submittedName>
        <fullName evidence="2">Uncharacterized protein</fullName>
    </submittedName>
</protein>